<accession>A0A7W8AJ81</accession>
<comment type="caution">
    <text evidence="2">The sequence shown here is derived from an EMBL/GenBank/DDBJ whole genome shotgun (WGS) entry which is preliminary data.</text>
</comment>
<evidence type="ECO:0000256" key="1">
    <source>
        <dbReference type="SAM" id="Phobius"/>
    </source>
</evidence>
<sequence>MQALEQAFPRRAIQIKNSGFSGGIILSFAMIVCMALGAFLLWYQGPGILRDYKISQNPVVDENASLRKGECKTRQLIMTDCKADIVFKDSAGQSVQESVSFMFFDMNRSGYDVEIVRSGDDPSLVTLDLGIEKLWDRIFTLGVFTVLLIGGAIAVIVAMFRTRGLNKKIHKPLPLKPVAVTVTGIQSNYGMRNVFYSYLNEAGKKKKRASRFKKKEEPFYLSVAAGNKKNETPALAVLPQGCDVPVLLDADLNRLDLTADEKQAIENALAV</sequence>
<dbReference type="EMBL" id="JACHIL010000001">
    <property type="protein sequence ID" value="MBB5090038.1"/>
    <property type="molecule type" value="Genomic_DNA"/>
</dbReference>
<feature type="transmembrane region" description="Helical" evidence="1">
    <location>
        <begin position="20"/>
        <end position="43"/>
    </location>
</feature>
<proteinExistence type="predicted"/>
<keyword evidence="1" id="KW-0812">Transmembrane</keyword>
<keyword evidence="1" id="KW-1133">Transmembrane helix</keyword>
<keyword evidence="3" id="KW-1185">Reference proteome</keyword>
<feature type="transmembrane region" description="Helical" evidence="1">
    <location>
        <begin position="138"/>
        <end position="160"/>
    </location>
</feature>
<evidence type="ECO:0000313" key="2">
    <source>
        <dbReference type="EMBL" id="MBB5090038.1"/>
    </source>
</evidence>
<dbReference type="RefSeq" id="WP_151158614.1">
    <property type="nucleotide sequence ID" value="NZ_JACHIL010000001.1"/>
</dbReference>
<name>A0A7W8AJ81_9HYPH</name>
<protein>
    <submittedName>
        <fullName evidence="2">Uncharacterized protein</fullName>
    </submittedName>
</protein>
<keyword evidence="1" id="KW-0472">Membrane</keyword>
<organism evidence="2 3">
    <name type="scientific">Pseudochrobactrum saccharolyticum</name>
    <dbReference type="NCBI Taxonomy" id="354352"/>
    <lineage>
        <taxon>Bacteria</taxon>
        <taxon>Pseudomonadati</taxon>
        <taxon>Pseudomonadota</taxon>
        <taxon>Alphaproteobacteria</taxon>
        <taxon>Hyphomicrobiales</taxon>
        <taxon>Brucellaceae</taxon>
        <taxon>Pseudochrobactrum</taxon>
    </lineage>
</organism>
<reference evidence="2 3" key="1">
    <citation type="submission" date="2020-08" db="EMBL/GenBank/DDBJ databases">
        <title>Genomic Encyclopedia of Type Strains, Phase IV (KMG-IV): sequencing the most valuable type-strain genomes for metagenomic binning, comparative biology and taxonomic classification.</title>
        <authorList>
            <person name="Goeker M."/>
        </authorList>
    </citation>
    <scope>NUCLEOTIDE SEQUENCE [LARGE SCALE GENOMIC DNA]</scope>
    <source>
        <strain evidence="2 3">DSM 25620</strain>
    </source>
</reference>
<evidence type="ECO:0000313" key="3">
    <source>
        <dbReference type="Proteomes" id="UP000531231"/>
    </source>
</evidence>
<dbReference type="AlphaFoldDB" id="A0A7W8AJ81"/>
<dbReference type="Proteomes" id="UP000531231">
    <property type="component" value="Unassembled WGS sequence"/>
</dbReference>
<gene>
    <name evidence="2" type="ORF">HNQ68_000550</name>
</gene>